<dbReference type="OrthoDB" id="9813056at2"/>
<dbReference type="HOGENOM" id="CLU_063829_0_1_5"/>
<dbReference type="PANTHER" id="PTHR30579">
    <property type="entry name" value="TRANSCRIPTIONAL REGULATOR"/>
    <property type="match status" value="1"/>
</dbReference>
<dbReference type="GO" id="GO:0003700">
    <property type="term" value="F:DNA-binding transcription factor activity"/>
    <property type="evidence" value="ECO:0007669"/>
    <property type="project" value="InterPro"/>
</dbReference>
<proteinExistence type="inferred from homology"/>
<dbReference type="GO" id="GO:0003677">
    <property type="term" value="F:DNA binding"/>
    <property type="evidence" value="ECO:0007669"/>
    <property type="project" value="UniProtKB-KW"/>
</dbReference>
<dbReference type="InterPro" id="IPR050176">
    <property type="entry name" value="LTTR"/>
</dbReference>
<dbReference type="InterPro" id="IPR005119">
    <property type="entry name" value="LysR_subst-bd"/>
</dbReference>
<organism evidence="6 7">
    <name type="scientific">Hirschia baltica (strain ATCC 49814 / DSM 5838 / IFAM 1418)</name>
    <dbReference type="NCBI Taxonomy" id="582402"/>
    <lineage>
        <taxon>Bacteria</taxon>
        <taxon>Pseudomonadati</taxon>
        <taxon>Pseudomonadota</taxon>
        <taxon>Alphaproteobacteria</taxon>
        <taxon>Hyphomonadales</taxon>
        <taxon>Hyphomonadaceae</taxon>
        <taxon>Hirschia</taxon>
    </lineage>
</organism>
<evidence type="ECO:0000256" key="4">
    <source>
        <dbReference type="ARBA" id="ARBA00023163"/>
    </source>
</evidence>
<dbReference type="NCBIfam" id="TIGR03298">
    <property type="entry name" value="argP"/>
    <property type="match status" value="1"/>
</dbReference>
<evidence type="ECO:0000256" key="3">
    <source>
        <dbReference type="ARBA" id="ARBA00023125"/>
    </source>
</evidence>
<feature type="domain" description="HTH lysR-type" evidence="5">
    <location>
        <begin position="2"/>
        <end position="58"/>
    </location>
</feature>
<evidence type="ECO:0000313" key="7">
    <source>
        <dbReference type="Proteomes" id="UP000002745"/>
    </source>
</evidence>
<protein>
    <submittedName>
        <fullName evidence="6">Transcriptional regulator, ArgP, LysR family</fullName>
    </submittedName>
</protein>
<dbReference type="eggNOG" id="COG0583">
    <property type="taxonomic scope" value="Bacteria"/>
</dbReference>
<dbReference type="Proteomes" id="UP000002745">
    <property type="component" value="Chromosome"/>
</dbReference>
<dbReference type="STRING" id="582402.Hbal_2283"/>
<keyword evidence="2" id="KW-0805">Transcription regulation</keyword>
<dbReference type="InterPro" id="IPR036390">
    <property type="entry name" value="WH_DNA-bd_sf"/>
</dbReference>
<dbReference type="SUPFAM" id="SSF53850">
    <property type="entry name" value="Periplasmic binding protein-like II"/>
    <property type="match status" value="1"/>
</dbReference>
<evidence type="ECO:0000313" key="6">
    <source>
        <dbReference type="EMBL" id="ACT59963.1"/>
    </source>
</evidence>
<dbReference type="PANTHER" id="PTHR30579:SF2">
    <property type="entry name" value="HTH-TYPE TRANSCRIPTIONAL REGULATOR ARGP"/>
    <property type="match status" value="1"/>
</dbReference>
<dbReference type="PROSITE" id="PS50931">
    <property type="entry name" value="HTH_LYSR"/>
    <property type="match status" value="1"/>
</dbReference>
<gene>
    <name evidence="6" type="ordered locus">Hbal_2283</name>
</gene>
<dbReference type="Pfam" id="PF00126">
    <property type="entry name" value="HTH_1"/>
    <property type="match status" value="1"/>
</dbReference>
<keyword evidence="3" id="KW-0238">DNA-binding</keyword>
<dbReference type="SUPFAM" id="SSF46785">
    <property type="entry name" value="Winged helix' DNA-binding domain"/>
    <property type="match status" value="1"/>
</dbReference>
<dbReference type="KEGG" id="hba:Hbal_2283"/>
<reference evidence="7" key="1">
    <citation type="journal article" date="2011" name="J. Bacteriol.">
        <title>Genome sequences of eight morphologically diverse alphaproteobacteria.</title>
        <authorList>
            <consortium name="US DOE Joint Genome Institute"/>
            <person name="Brown P.J."/>
            <person name="Kysela D.T."/>
            <person name="Buechlein A."/>
            <person name="Hemmerich C."/>
            <person name="Brun Y.V."/>
        </authorList>
    </citation>
    <scope>NUCLEOTIDE SEQUENCE [LARGE SCALE GENOMIC DNA]</scope>
    <source>
        <strain evidence="7">ATCC 49814 / DSM 5838 / IFAM 1418</strain>
    </source>
</reference>
<dbReference type="NCBIfam" id="NF002964">
    <property type="entry name" value="PRK03635.1"/>
    <property type="match status" value="1"/>
</dbReference>
<evidence type="ECO:0000259" key="5">
    <source>
        <dbReference type="PROSITE" id="PS50931"/>
    </source>
</evidence>
<dbReference type="Gene3D" id="1.10.10.10">
    <property type="entry name" value="Winged helix-like DNA-binding domain superfamily/Winged helix DNA-binding domain"/>
    <property type="match status" value="1"/>
</dbReference>
<evidence type="ECO:0000256" key="1">
    <source>
        <dbReference type="ARBA" id="ARBA00009437"/>
    </source>
</evidence>
<sequence length="294" mass="32219">MISTKAARAVAAVIQTGSFEIAATQLGLTPSAVSHRVKLLEDQLGTILIRRSSPCTATPAGEKVHVYLQTIALLERELTRDLGIHSTDRVTVRIAVNADSLGTWFMSALAQNSDEFLFDVIIEDQEVTSELLKSGEVVGALGMKEHTIAGCDELYLGNMPYVPCASPAFIAKHFPHGVSKSSLLSAPSLRFSPHDHLQDKWVAQYIEKNIRLPIHKLPSFSVFIDGCLTGLGWGMLPKETVAPYLADKRLALLRENAELDTQLVWRWLRSASKALAPLNQAIRSSAKQTLKPNN</sequence>
<comment type="similarity">
    <text evidence="1">Belongs to the LysR transcriptional regulatory family.</text>
</comment>
<dbReference type="EMBL" id="CP001678">
    <property type="protein sequence ID" value="ACT59963.1"/>
    <property type="molecule type" value="Genomic_DNA"/>
</dbReference>
<dbReference type="RefSeq" id="WP_015828113.1">
    <property type="nucleotide sequence ID" value="NC_012982.1"/>
</dbReference>
<name>C6XMP9_HIRBI</name>
<evidence type="ECO:0000256" key="2">
    <source>
        <dbReference type="ARBA" id="ARBA00023015"/>
    </source>
</evidence>
<dbReference type="AlphaFoldDB" id="C6XMP9"/>
<dbReference type="InterPro" id="IPR000847">
    <property type="entry name" value="LysR_HTH_N"/>
</dbReference>
<accession>C6XMP9</accession>
<dbReference type="Gene3D" id="3.40.190.290">
    <property type="match status" value="1"/>
</dbReference>
<dbReference type="Pfam" id="PF03466">
    <property type="entry name" value="LysR_substrate"/>
    <property type="match status" value="1"/>
</dbReference>
<dbReference type="InterPro" id="IPR036388">
    <property type="entry name" value="WH-like_DNA-bd_sf"/>
</dbReference>
<keyword evidence="4" id="KW-0804">Transcription</keyword>
<dbReference type="InterPro" id="IPR017685">
    <property type="entry name" value="ArgP"/>
</dbReference>
<keyword evidence="7" id="KW-1185">Reference proteome</keyword>